<dbReference type="AlphaFoldDB" id="A0A7V5UFU0"/>
<accession>A0A7V5UFU0</accession>
<feature type="non-terminal residue" evidence="2">
    <location>
        <position position="200"/>
    </location>
</feature>
<gene>
    <name evidence="2" type="ORF">ENJ89_10450</name>
</gene>
<protein>
    <submittedName>
        <fullName evidence="2">ORF6N domain-containing protein</fullName>
    </submittedName>
</protein>
<comment type="caution">
    <text evidence="2">The sequence shown here is derived from an EMBL/GenBank/DDBJ whole genome shotgun (WGS) entry which is preliminary data.</text>
</comment>
<evidence type="ECO:0000313" key="2">
    <source>
        <dbReference type="EMBL" id="HHJ53604.1"/>
    </source>
</evidence>
<feature type="domain" description="KilA-N DNA-binding" evidence="1">
    <location>
        <begin position="19"/>
        <end position="118"/>
    </location>
</feature>
<dbReference type="EMBL" id="DROD01000666">
    <property type="protein sequence ID" value="HHJ53604.1"/>
    <property type="molecule type" value="Genomic_DNA"/>
</dbReference>
<dbReference type="Pfam" id="PF10543">
    <property type="entry name" value="ORF6N"/>
    <property type="match status" value="1"/>
</dbReference>
<dbReference type="Proteomes" id="UP000886124">
    <property type="component" value="Unassembled WGS sequence"/>
</dbReference>
<dbReference type="InterPro" id="IPR018873">
    <property type="entry name" value="KilA-N_DNA-bd_domain"/>
</dbReference>
<evidence type="ECO:0000259" key="1">
    <source>
        <dbReference type="Pfam" id="PF10543"/>
    </source>
</evidence>
<proteinExistence type="predicted"/>
<name>A0A7V5UFU0_CALAY</name>
<organism evidence="2">
    <name type="scientific">Caldithrix abyssi</name>
    <dbReference type="NCBI Taxonomy" id="187145"/>
    <lineage>
        <taxon>Bacteria</taxon>
        <taxon>Pseudomonadati</taxon>
        <taxon>Calditrichota</taxon>
        <taxon>Calditrichia</taxon>
        <taxon>Calditrichales</taxon>
        <taxon>Calditrichaceae</taxon>
        <taxon>Caldithrix</taxon>
    </lineage>
</organism>
<sequence>MSELQNELIVSSANSIQKMIYTIRGVQVMLDSDLAKLYGVETKMLNKAVKRNRERFPEQFMFRLSKDEWEKLRFQIGTSNREQNSLNFQNGFSQTKRGGRRYLPYVFTEQGVAMLSAVLRSETAVKVSIRIMEAFVAMRHFMQTNAQIFQRLETLEMKQIIIDKKVDQVLSAMEMKKNEPKQGIFFDGQIFDAYKFVSEL</sequence>
<reference evidence="2" key="1">
    <citation type="journal article" date="2020" name="mSystems">
        <title>Genome- and Community-Level Interaction Insights into Carbon Utilization and Element Cycling Functions of Hydrothermarchaeota in Hydrothermal Sediment.</title>
        <authorList>
            <person name="Zhou Z."/>
            <person name="Liu Y."/>
            <person name="Xu W."/>
            <person name="Pan J."/>
            <person name="Luo Z.H."/>
            <person name="Li M."/>
        </authorList>
    </citation>
    <scope>NUCLEOTIDE SEQUENCE [LARGE SCALE GENOMIC DNA]</scope>
    <source>
        <strain evidence="2">HyVt-527</strain>
    </source>
</reference>